<proteinExistence type="predicted"/>
<evidence type="ECO:0000259" key="1">
    <source>
        <dbReference type="Pfam" id="PF04366"/>
    </source>
</evidence>
<comment type="caution">
    <text evidence="2">The sequence shown here is derived from an EMBL/GenBank/DDBJ whole genome shotgun (WGS) entry which is preliminary data.</text>
</comment>
<dbReference type="Proteomes" id="UP000233256">
    <property type="component" value="Unassembled WGS sequence"/>
</dbReference>
<accession>A0A2N1PJY1</accession>
<reference evidence="2 3" key="1">
    <citation type="journal article" date="2017" name="ISME J.">
        <title>Potential for microbial H2 and metal transformations associated with novel bacteria and archaea in deep terrestrial subsurface sediments.</title>
        <authorList>
            <person name="Hernsdorf A.W."/>
            <person name="Amano Y."/>
            <person name="Miyakawa K."/>
            <person name="Ise K."/>
            <person name="Suzuki Y."/>
            <person name="Anantharaman K."/>
            <person name="Probst A."/>
            <person name="Burstein D."/>
            <person name="Thomas B.C."/>
            <person name="Banfield J.F."/>
        </authorList>
    </citation>
    <scope>NUCLEOTIDE SEQUENCE [LARGE SCALE GENOMIC DNA]</scope>
    <source>
        <strain evidence="2">HGW-Wallbacteria-1</strain>
    </source>
</reference>
<name>A0A2N1PJY1_9BACT</name>
<evidence type="ECO:0000313" key="2">
    <source>
        <dbReference type="EMBL" id="PKK88647.1"/>
    </source>
</evidence>
<protein>
    <recommendedName>
        <fullName evidence="1">Ysc84 actin-binding domain-containing protein</fullName>
    </recommendedName>
</protein>
<dbReference type="Pfam" id="PF04366">
    <property type="entry name" value="Ysc84"/>
    <property type="match status" value="1"/>
</dbReference>
<gene>
    <name evidence="2" type="ORF">CVV64_17815</name>
</gene>
<dbReference type="EMBL" id="PGXC01000038">
    <property type="protein sequence ID" value="PKK88647.1"/>
    <property type="molecule type" value="Genomic_DNA"/>
</dbReference>
<sequence>MKKILSLLVLTALICGITPSPSSGWRIFNRKHTRSGEENAQLFIEKVKKIDSYMANIFKSAVGWAVFPEIGKAGVGIGAAAGNGKVYSRTRGFIGTSTLFQASIGFQLGGQVYSEIIFFQDEPTLERFMDGKLELGASVSAVLIDEGAAREAGFRDGTMVFVLPRKGLMYEATLNGQKFTFKGTEDNSRSRLKKDTATEK</sequence>
<dbReference type="InterPro" id="IPR007461">
    <property type="entry name" value="Ysc84_actin-binding"/>
</dbReference>
<dbReference type="AlphaFoldDB" id="A0A2N1PJY1"/>
<evidence type="ECO:0000313" key="3">
    <source>
        <dbReference type="Proteomes" id="UP000233256"/>
    </source>
</evidence>
<organism evidence="2 3">
    <name type="scientific">Candidatus Wallbacteria bacterium HGW-Wallbacteria-1</name>
    <dbReference type="NCBI Taxonomy" id="2013854"/>
    <lineage>
        <taxon>Bacteria</taxon>
        <taxon>Candidatus Walliibacteriota</taxon>
    </lineage>
</organism>
<feature type="domain" description="Ysc84 actin-binding" evidence="1">
    <location>
        <begin position="101"/>
        <end position="184"/>
    </location>
</feature>